<dbReference type="STRING" id="1313304.CALK_2141"/>
<dbReference type="Pfam" id="PF10670">
    <property type="entry name" value="DUF4198"/>
    <property type="match status" value="1"/>
</dbReference>
<evidence type="ECO:0000256" key="1">
    <source>
        <dbReference type="SAM" id="SignalP"/>
    </source>
</evidence>
<keyword evidence="1" id="KW-0732">Signal</keyword>
<dbReference type="Proteomes" id="UP000017148">
    <property type="component" value="Unassembled WGS sequence"/>
</dbReference>
<feature type="signal peptide" evidence="1">
    <location>
        <begin position="1"/>
        <end position="19"/>
    </location>
</feature>
<protein>
    <submittedName>
        <fullName evidence="2">Co2+ ABC transporter substrate-binding protein</fullName>
    </submittedName>
</protein>
<dbReference type="AlphaFoldDB" id="U7D3C3"/>
<dbReference type="RefSeq" id="WP_034637795.1">
    <property type="nucleotide sequence ID" value="NZ_ASJR01000023.1"/>
</dbReference>
<name>U7D3C3_9BACT</name>
<dbReference type="InterPro" id="IPR019613">
    <property type="entry name" value="DUF4198"/>
</dbReference>
<reference evidence="2 3" key="1">
    <citation type="journal article" date="2013" name="Environ. Microbiol.">
        <title>Genome analysis of Chitinivibrio alkaliphilus gen. nov., sp. nov., a novel extremely haloalkaliphilic anaerobic chitinolytic bacterium from the candidate phylum Termite Group 3.</title>
        <authorList>
            <person name="Sorokin D.Y."/>
            <person name="Gumerov V.M."/>
            <person name="Rakitin A.L."/>
            <person name="Beletsky A.V."/>
            <person name="Damste J.S."/>
            <person name="Muyzer G."/>
            <person name="Mardanov A.V."/>
            <person name="Ravin N.V."/>
        </authorList>
    </citation>
    <scope>NUCLEOTIDE SEQUENCE [LARGE SCALE GENOMIC DNA]</scope>
    <source>
        <strain evidence="2 3">ACht1</strain>
    </source>
</reference>
<gene>
    <name evidence="2" type="ORF">CALK_2141</name>
</gene>
<feature type="chain" id="PRO_5004678950" evidence="1">
    <location>
        <begin position="20"/>
        <end position="257"/>
    </location>
</feature>
<evidence type="ECO:0000313" key="3">
    <source>
        <dbReference type="Proteomes" id="UP000017148"/>
    </source>
</evidence>
<organism evidence="2 3">
    <name type="scientific">Chitinivibrio alkaliphilus ACht1</name>
    <dbReference type="NCBI Taxonomy" id="1313304"/>
    <lineage>
        <taxon>Bacteria</taxon>
        <taxon>Pseudomonadati</taxon>
        <taxon>Fibrobacterota</taxon>
        <taxon>Chitinivibrionia</taxon>
        <taxon>Chitinivibrionales</taxon>
        <taxon>Chitinivibrionaceae</taxon>
        <taxon>Chitinivibrio</taxon>
    </lineage>
</organism>
<evidence type="ECO:0000313" key="2">
    <source>
        <dbReference type="EMBL" id="ERP31004.1"/>
    </source>
</evidence>
<sequence length="257" mass="28308">MKMMKCVLALCAVATLSYGHFPWIHSDGFSLSPNSNVRMYVGWGHGFPFGAFMDSSQVDNLQITGPNGAVSATFENSHRFAADDRVREEGVYFLSAERPASYYSQTTEGGQRGSKEDLADEFHVRSCTYTHSFMKALVNVGQPQYGYDIPVGHDFEVIPQKNPLHLSQGDVLPVVVLLHGEPVAAEINATYAGYSRVSTDDDFVYETSTDETGTATIPLSSHGVWLLEVVLEQGYADTDVCDIERFRSVLTFEVPGN</sequence>
<accession>U7D3C3</accession>
<proteinExistence type="predicted"/>
<dbReference type="OrthoDB" id="4219at2"/>
<dbReference type="eggNOG" id="COG5266">
    <property type="taxonomic scope" value="Bacteria"/>
</dbReference>
<dbReference type="EMBL" id="ASJR01000023">
    <property type="protein sequence ID" value="ERP31004.1"/>
    <property type="molecule type" value="Genomic_DNA"/>
</dbReference>
<comment type="caution">
    <text evidence="2">The sequence shown here is derived from an EMBL/GenBank/DDBJ whole genome shotgun (WGS) entry which is preliminary data.</text>
</comment>
<keyword evidence="3" id="KW-1185">Reference proteome</keyword>